<dbReference type="PANTHER" id="PTHR36978:SF4">
    <property type="entry name" value="P-LOOP CONTAINING NUCLEOSIDE TRIPHOSPHATE HYDROLASE PROTEIN"/>
    <property type="match status" value="1"/>
</dbReference>
<dbReference type="PANTHER" id="PTHR36978">
    <property type="entry name" value="P-LOOP CONTAINING NUCLEOTIDE TRIPHOSPHATE HYDROLASE"/>
    <property type="match status" value="1"/>
</dbReference>
<keyword evidence="1" id="KW-0472">Membrane</keyword>
<accession>A0ABN8RR19</accession>
<comment type="caution">
    <text evidence="2">The sequence shown here is derived from an EMBL/GenBank/DDBJ whole genome shotgun (WGS) entry which is preliminary data.</text>
</comment>
<protein>
    <submittedName>
        <fullName evidence="2">Uncharacterized protein</fullName>
    </submittedName>
</protein>
<keyword evidence="1" id="KW-0812">Transmembrane</keyword>
<evidence type="ECO:0000313" key="3">
    <source>
        <dbReference type="Proteomes" id="UP001159405"/>
    </source>
</evidence>
<keyword evidence="3" id="KW-1185">Reference proteome</keyword>
<evidence type="ECO:0000313" key="2">
    <source>
        <dbReference type="EMBL" id="CAH3181936.1"/>
    </source>
</evidence>
<dbReference type="EMBL" id="CALNXK010000310">
    <property type="protein sequence ID" value="CAH3181936.1"/>
    <property type="molecule type" value="Genomic_DNA"/>
</dbReference>
<dbReference type="Gene3D" id="3.40.50.300">
    <property type="entry name" value="P-loop containing nucleotide triphosphate hydrolases"/>
    <property type="match status" value="1"/>
</dbReference>
<evidence type="ECO:0000256" key="1">
    <source>
        <dbReference type="SAM" id="Phobius"/>
    </source>
</evidence>
<dbReference type="Pfam" id="PF17784">
    <property type="entry name" value="Sulfotransfer_4"/>
    <property type="match status" value="1"/>
</dbReference>
<feature type="transmembrane region" description="Helical" evidence="1">
    <location>
        <begin position="228"/>
        <end position="247"/>
    </location>
</feature>
<reference evidence="2 3" key="1">
    <citation type="submission" date="2022-05" db="EMBL/GenBank/DDBJ databases">
        <authorList>
            <consortium name="Genoscope - CEA"/>
            <person name="William W."/>
        </authorList>
    </citation>
    <scope>NUCLEOTIDE SEQUENCE [LARGE SCALE GENOMIC DNA]</scope>
</reference>
<gene>
    <name evidence="2" type="ORF">PLOB_00026259</name>
</gene>
<proteinExistence type="predicted"/>
<keyword evidence="1" id="KW-1133">Transmembrane helix</keyword>
<dbReference type="Proteomes" id="UP001159405">
    <property type="component" value="Unassembled WGS sequence"/>
</dbReference>
<dbReference type="InterPro" id="IPR027417">
    <property type="entry name" value="P-loop_NTPase"/>
</dbReference>
<dbReference type="SUPFAM" id="SSF52540">
    <property type="entry name" value="P-loop containing nucleoside triphosphate hydrolases"/>
    <property type="match status" value="1"/>
</dbReference>
<organism evidence="2 3">
    <name type="scientific">Porites lobata</name>
    <dbReference type="NCBI Taxonomy" id="104759"/>
    <lineage>
        <taxon>Eukaryota</taxon>
        <taxon>Metazoa</taxon>
        <taxon>Cnidaria</taxon>
        <taxon>Anthozoa</taxon>
        <taxon>Hexacorallia</taxon>
        <taxon>Scleractinia</taxon>
        <taxon>Fungiina</taxon>
        <taxon>Poritidae</taxon>
        <taxon>Porites</taxon>
    </lineage>
</organism>
<dbReference type="InterPro" id="IPR040632">
    <property type="entry name" value="Sulfotransfer_4"/>
</dbReference>
<name>A0ABN8RR19_9CNID</name>
<sequence>MKVICAGLSKTGTKSLAKALRILGLTVYDHLEHRKFHHKQWVDLYGEGKLPDFGHMYEGVDAVIALPVAFWYEEIYAAFPNAKVILSIRDNEDMWVQSWAKHIEHATTYGGYGALGKVFLDWLVRIFAHKVHILMKSFIDPACVAAFGSMNPKSTVIAKKLYREHNERVQAVIPKEKLLIYNVKKGWKPLCRFLGCNVPNQEFPSVNAGLSFAKGQVSTRLQLLKRNIIIFLGTSVLIVLLLSFPFLSGIKN</sequence>